<dbReference type="SUPFAM" id="SSF48452">
    <property type="entry name" value="TPR-like"/>
    <property type="match status" value="1"/>
</dbReference>
<evidence type="ECO:0000313" key="1">
    <source>
        <dbReference type="EMBL" id="KAF2435346.1"/>
    </source>
</evidence>
<dbReference type="InterPro" id="IPR011990">
    <property type="entry name" value="TPR-like_helical_dom_sf"/>
</dbReference>
<proteinExistence type="predicted"/>
<gene>
    <name evidence="1" type="ORF">EJ08DRAFT_692604</name>
</gene>
<accession>A0A9P4P0U5</accession>
<protein>
    <recommendedName>
        <fullName evidence="3">Tetratricopeptide repeat protein</fullName>
    </recommendedName>
</protein>
<comment type="caution">
    <text evidence="1">The sequence shown here is derived from an EMBL/GenBank/DDBJ whole genome shotgun (WGS) entry which is preliminary data.</text>
</comment>
<evidence type="ECO:0008006" key="3">
    <source>
        <dbReference type="Google" id="ProtNLM"/>
    </source>
</evidence>
<dbReference type="Gene3D" id="1.25.40.10">
    <property type="entry name" value="Tetratricopeptide repeat domain"/>
    <property type="match status" value="1"/>
</dbReference>
<dbReference type="EMBL" id="MU007013">
    <property type="protein sequence ID" value="KAF2435346.1"/>
    <property type="molecule type" value="Genomic_DNA"/>
</dbReference>
<sequence>MKTTAQGRVNRYLGKFKLAQEHFKKCLEARSSAHILYHLGDIECELGNEKTVQELLKKELDSCDPTSKKYRRLSLPCAEALIKIGDTENARKILDKLHASYSRLTTLDITDQLSHVRTVIGFIRLACKASQWREALEKTITALKLAQRYPTFTCGNSHIGVLWLFKSWIHREIAGLKTSRAISDQELEESHEADRIAQEHDQSPRYFMAGIGTYVFVELKDRVSKSARSAQSSRLIPLPLVPIRAPPVNTSQKAFQLTHASFIYATKRFQSDIRQIEVTFSDERNFFTFNTPEEFVGVVVSLNGSAGPRNPEGTEPYLGKSLILKIELEALITVLEMYSDWGRAWLTKGEINWVTGFITSQKVADELSNLGTLPRHHIPYLFGTRF</sequence>
<dbReference type="Proteomes" id="UP000800235">
    <property type="component" value="Unassembled WGS sequence"/>
</dbReference>
<dbReference type="AlphaFoldDB" id="A0A9P4P0U5"/>
<keyword evidence="2" id="KW-1185">Reference proteome</keyword>
<organism evidence="1 2">
    <name type="scientific">Tothia fuscella</name>
    <dbReference type="NCBI Taxonomy" id="1048955"/>
    <lineage>
        <taxon>Eukaryota</taxon>
        <taxon>Fungi</taxon>
        <taxon>Dikarya</taxon>
        <taxon>Ascomycota</taxon>
        <taxon>Pezizomycotina</taxon>
        <taxon>Dothideomycetes</taxon>
        <taxon>Pleosporomycetidae</taxon>
        <taxon>Venturiales</taxon>
        <taxon>Cylindrosympodiaceae</taxon>
        <taxon>Tothia</taxon>
    </lineage>
</organism>
<evidence type="ECO:0000313" key="2">
    <source>
        <dbReference type="Proteomes" id="UP000800235"/>
    </source>
</evidence>
<name>A0A9P4P0U5_9PEZI</name>
<dbReference type="OrthoDB" id="3800473at2759"/>
<reference evidence="1" key="1">
    <citation type="journal article" date="2020" name="Stud. Mycol.">
        <title>101 Dothideomycetes genomes: a test case for predicting lifestyles and emergence of pathogens.</title>
        <authorList>
            <person name="Haridas S."/>
            <person name="Albert R."/>
            <person name="Binder M."/>
            <person name="Bloem J."/>
            <person name="Labutti K."/>
            <person name="Salamov A."/>
            <person name="Andreopoulos B."/>
            <person name="Baker S."/>
            <person name="Barry K."/>
            <person name="Bills G."/>
            <person name="Bluhm B."/>
            <person name="Cannon C."/>
            <person name="Castanera R."/>
            <person name="Culley D."/>
            <person name="Daum C."/>
            <person name="Ezra D."/>
            <person name="Gonzalez J."/>
            <person name="Henrissat B."/>
            <person name="Kuo A."/>
            <person name="Liang C."/>
            <person name="Lipzen A."/>
            <person name="Lutzoni F."/>
            <person name="Magnuson J."/>
            <person name="Mondo S."/>
            <person name="Nolan M."/>
            <person name="Ohm R."/>
            <person name="Pangilinan J."/>
            <person name="Park H.-J."/>
            <person name="Ramirez L."/>
            <person name="Alfaro M."/>
            <person name="Sun H."/>
            <person name="Tritt A."/>
            <person name="Yoshinaga Y."/>
            <person name="Zwiers L.-H."/>
            <person name="Turgeon B."/>
            <person name="Goodwin S."/>
            <person name="Spatafora J."/>
            <person name="Crous P."/>
            <person name="Grigoriev I."/>
        </authorList>
    </citation>
    <scope>NUCLEOTIDE SEQUENCE</scope>
    <source>
        <strain evidence="1">CBS 130266</strain>
    </source>
</reference>